<sequence length="110" mass="12908">MLKLISDVKIREAWYSKPNRVDRDRALAQAQLDADKEALSEWKDKPDSGDWWWFNGTVHIDPYDHEFGRFPIYVVMATNIIIVQCDRVSPFSLTVDHFEGKFCKAYVPEE</sequence>
<name>A0A6M3L1K4_9ZZZZ</name>
<proteinExistence type="predicted"/>
<accession>A0A6M3L1K4</accession>
<gene>
    <name evidence="1" type="ORF">MM415A01353_0007</name>
    <name evidence="2" type="ORF">MM415B02909_0015</name>
</gene>
<dbReference type="AlphaFoldDB" id="A0A6M3L1K4"/>
<dbReference type="EMBL" id="MT142726">
    <property type="protein sequence ID" value="QJA87692.1"/>
    <property type="molecule type" value="Genomic_DNA"/>
</dbReference>
<evidence type="ECO:0000313" key="1">
    <source>
        <dbReference type="EMBL" id="QJA77197.1"/>
    </source>
</evidence>
<evidence type="ECO:0000313" key="2">
    <source>
        <dbReference type="EMBL" id="QJA87692.1"/>
    </source>
</evidence>
<organism evidence="2">
    <name type="scientific">viral metagenome</name>
    <dbReference type="NCBI Taxonomy" id="1070528"/>
    <lineage>
        <taxon>unclassified sequences</taxon>
        <taxon>metagenomes</taxon>
        <taxon>organismal metagenomes</taxon>
    </lineage>
</organism>
<protein>
    <submittedName>
        <fullName evidence="2">Uncharacterized protein</fullName>
    </submittedName>
</protein>
<reference evidence="2" key="1">
    <citation type="submission" date="2020-03" db="EMBL/GenBank/DDBJ databases">
        <title>The deep terrestrial virosphere.</title>
        <authorList>
            <person name="Holmfeldt K."/>
            <person name="Nilsson E."/>
            <person name="Simone D."/>
            <person name="Lopez-Fernandez M."/>
            <person name="Wu X."/>
            <person name="de Brujin I."/>
            <person name="Lundin D."/>
            <person name="Andersson A."/>
            <person name="Bertilsson S."/>
            <person name="Dopson M."/>
        </authorList>
    </citation>
    <scope>NUCLEOTIDE SEQUENCE</scope>
    <source>
        <strain evidence="1">MM415A01353</strain>
        <strain evidence="2">MM415B02909</strain>
    </source>
</reference>
<dbReference type="EMBL" id="MT142269">
    <property type="protein sequence ID" value="QJA77197.1"/>
    <property type="molecule type" value="Genomic_DNA"/>
</dbReference>